<dbReference type="SUPFAM" id="SSF55920">
    <property type="entry name" value="Creatinase/aminopeptidase"/>
    <property type="match status" value="1"/>
</dbReference>
<dbReference type="AlphaFoldDB" id="A0A081D8M6"/>
<organism evidence="2 3">
    <name type="scientific">Nonlabens ulvanivorans</name>
    <name type="common">Persicivirga ulvanivorans</name>
    <dbReference type="NCBI Taxonomy" id="906888"/>
    <lineage>
        <taxon>Bacteria</taxon>
        <taxon>Pseudomonadati</taxon>
        <taxon>Bacteroidota</taxon>
        <taxon>Flavobacteriia</taxon>
        <taxon>Flavobacteriales</taxon>
        <taxon>Flavobacteriaceae</taxon>
        <taxon>Nonlabens</taxon>
    </lineage>
</organism>
<reference evidence="2 3" key="1">
    <citation type="journal article" date="2014" name="Genome Announc.">
        <title>Draft Genome Sequences of Marine Flavobacterium Nonlabens Strains NR17, NR24, NR27, NR32, NR33, and Ara13.</title>
        <authorList>
            <person name="Nakanishi M."/>
            <person name="Meirelles P."/>
            <person name="Suzuki R."/>
            <person name="Takatani N."/>
            <person name="Mino S."/>
            <person name="Suda W."/>
            <person name="Oshima K."/>
            <person name="Hattori M."/>
            <person name="Ohkuma M."/>
            <person name="Hosokawa M."/>
            <person name="Miyashita K."/>
            <person name="Thompson F.L."/>
            <person name="Niwa A."/>
            <person name="Sawabe T."/>
            <person name="Sawabe T."/>
        </authorList>
    </citation>
    <scope>NUCLEOTIDE SEQUENCE [LARGE SCALE GENOMIC DNA]</scope>
    <source>
        <strain evidence="3">JCM19296</strain>
    </source>
</reference>
<evidence type="ECO:0000313" key="3">
    <source>
        <dbReference type="Proteomes" id="UP000028980"/>
    </source>
</evidence>
<dbReference type="Proteomes" id="UP000028980">
    <property type="component" value="Unassembled WGS sequence"/>
</dbReference>
<name>A0A081D8M6_NONUL</name>
<gene>
    <name evidence="2" type="ORF">JCM19296_850</name>
</gene>
<dbReference type="Pfam" id="PF00557">
    <property type="entry name" value="Peptidase_M24"/>
    <property type="match status" value="1"/>
</dbReference>
<dbReference type="InterPro" id="IPR000994">
    <property type="entry name" value="Pept_M24"/>
</dbReference>
<protein>
    <recommendedName>
        <fullName evidence="1">Peptidase M24 domain-containing protein</fullName>
    </recommendedName>
</protein>
<dbReference type="CDD" id="cd01066">
    <property type="entry name" value="APP_MetAP"/>
    <property type="match status" value="1"/>
</dbReference>
<evidence type="ECO:0000313" key="2">
    <source>
        <dbReference type="EMBL" id="GAK75272.1"/>
    </source>
</evidence>
<dbReference type="InterPro" id="IPR036005">
    <property type="entry name" value="Creatinase/aminopeptidase-like"/>
</dbReference>
<proteinExistence type="predicted"/>
<sequence>MNDVLKNLIAAEAKAAQLFQEIENRSVIVAGKTEKEINTEVFQLADELFGIKKYWHKRIVRAGANTLHPYDENPADLRIQEDDIVFLDFGPILEEWEADYGRTYVIGTDPLKIKLKKDIETAWQECRDYYFSQTDLTGAAFYDYCVQKATEYGWEFGGPIAGHLIGHFPHENLESENKLNYIHPENNKNLFAPDGNGNKREWILEIHFVDRAREIGGFFEQLLV</sequence>
<comment type="caution">
    <text evidence="2">The sequence shown here is derived from an EMBL/GenBank/DDBJ whole genome shotgun (WGS) entry which is preliminary data.</text>
</comment>
<accession>A0A081D8M6</accession>
<evidence type="ECO:0000259" key="1">
    <source>
        <dbReference type="Pfam" id="PF00557"/>
    </source>
</evidence>
<dbReference type="Gene3D" id="3.90.230.10">
    <property type="entry name" value="Creatinase/methionine aminopeptidase superfamily"/>
    <property type="match status" value="1"/>
</dbReference>
<feature type="domain" description="Peptidase M24" evidence="1">
    <location>
        <begin position="10"/>
        <end position="177"/>
    </location>
</feature>
<dbReference type="EMBL" id="BBLG01000001">
    <property type="protein sequence ID" value="GAK75272.1"/>
    <property type="molecule type" value="Genomic_DNA"/>
</dbReference>